<evidence type="ECO:0000313" key="1">
    <source>
        <dbReference type="EMBL" id="SCL94794.1"/>
    </source>
</evidence>
<proteinExistence type="predicted"/>
<evidence type="ECO:0000313" key="2">
    <source>
        <dbReference type="Proteomes" id="UP000242164"/>
    </source>
</evidence>
<accession>A0AAX2CHT1</accession>
<sequence>MGHYLDISSSIEDSLTRSIQQVAPTWVPDWKIKGVVKTITFYLSI</sequence>
<dbReference type="EMBL" id="FMIK01000029">
    <property type="protein sequence ID" value="SCL94794.1"/>
    <property type="molecule type" value="Genomic_DNA"/>
</dbReference>
<protein>
    <submittedName>
        <fullName evidence="1">Uncharacterized protein</fullName>
    </submittedName>
</protein>
<dbReference type="AlphaFoldDB" id="A0AAX2CHT1"/>
<name>A0AAX2CHT1_9BACI</name>
<dbReference type="Proteomes" id="UP000242164">
    <property type="component" value="Unassembled WGS sequence"/>
</dbReference>
<gene>
    <name evidence="1" type="ORF">BCB44BAC_02442</name>
</gene>
<organism evidence="1 2">
    <name type="scientific">Bacillus cytotoxicus</name>
    <dbReference type="NCBI Taxonomy" id="580165"/>
    <lineage>
        <taxon>Bacteria</taxon>
        <taxon>Bacillati</taxon>
        <taxon>Bacillota</taxon>
        <taxon>Bacilli</taxon>
        <taxon>Bacillales</taxon>
        <taxon>Bacillaceae</taxon>
        <taxon>Bacillus</taxon>
        <taxon>Bacillus cereus group</taxon>
    </lineage>
</organism>
<comment type="caution">
    <text evidence="1">The sequence shown here is derived from an EMBL/GenBank/DDBJ whole genome shotgun (WGS) entry which is preliminary data.</text>
</comment>
<reference evidence="1 2" key="1">
    <citation type="submission" date="2016-08" db="EMBL/GenBank/DDBJ databases">
        <authorList>
            <person name="Loux V."/>
            <person name="Rue O."/>
        </authorList>
    </citation>
    <scope>NUCLEOTIDE SEQUENCE [LARGE SCALE GENOMIC DNA]</scope>
    <source>
        <strain evidence="1 2">AFSSA_08CEB44bac</strain>
    </source>
</reference>